<dbReference type="GO" id="GO:0000139">
    <property type="term" value="C:Golgi membrane"/>
    <property type="evidence" value="ECO:0007669"/>
    <property type="project" value="UniProtKB-SubCell"/>
</dbReference>
<dbReference type="GO" id="GO:0005925">
    <property type="term" value="C:focal adhesion"/>
    <property type="evidence" value="ECO:0007669"/>
    <property type="project" value="TreeGrafter"/>
</dbReference>
<dbReference type="GO" id="GO:0031410">
    <property type="term" value="C:cytoplasmic vesicle"/>
    <property type="evidence" value="ECO:0007669"/>
    <property type="project" value="TreeGrafter"/>
</dbReference>
<protein>
    <recommendedName>
        <fullName evidence="6">Caveolin</fullName>
    </recommendedName>
</protein>
<dbReference type="PANTHER" id="PTHR10844">
    <property type="entry name" value="CAVEOLIN"/>
    <property type="match status" value="1"/>
</dbReference>
<dbReference type="Proteomes" id="UP000290572">
    <property type="component" value="Unassembled WGS sequence"/>
</dbReference>
<feature type="transmembrane region" description="Helical" evidence="7">
    <location>
        <begin position="91"/>
        <end position="116"/>
    </location>
</feature>
<dbReference type="AlphaFoldDB" id="A0A498NYV6"/>
<evidence type="ECO:0000256" key="7">
    <source>
        <dbReference type="SAM" id="Phobius"/>
    </source>
</evidence>
<evidence type="ECO:0000256" key="2">
    <source>
        <dbReference type="ARBA" id="ARBA00010988"/>
    </source>
</evidence>
<evidence type="ECO:0000313" key="9">
    <source>
        <dbReference type="EMBL" id="RXN36504.1"/>
    </source>
</evidence>
<comment type="function">
    <text evidence="6">May act as a scaffolding protein within caveolar membranes. Interacts directly with G-protein alpha subunits and can functionally regulate their activity.</text>
</comment>
<comment type="similarity">
    <text evidence="2 6">Belongs to the caveolin family.</text>
</comment>
<feature type="transmembrane region" description="Helical" evidence="7">
    <location>
        <begin position="128"/>
        <end position="148"/>
    </location>
</feature>
<evidence type="ECO:0000256" key="4">
    <source>
        <dbReference type="ARBA" id="ARBA00023034"/>
    </source>
</evidence>
<dbReference type="InterPro" id="IPR001612">
    <property type="entry name" value="Caveolin"/>
</dbReference>
<dbReference type="GO" id="GO:0060090">
    <property type="term" value="F:molecular adaptor activity"/>
    <property type="evidence" value="ECO:0007669"/>
    <property type="project" value="TreeGrafter"/>
</dbReference>
<dbReference type="EMBL" id="QBIY01007976">
    <property type="protein sequence ID" value="RXN36504.1"/>
    <property type="molecule type" value="Genomic_DNA"/>
</dbReference>
<sequence>MGLEKEKMETSVIMDEDEFNRSIEPILGKKPNVYSEEPDRDPKDINAHLKVGFEDIIAEPISAHSFDRVWIGSHAVFELVKYIFYRILTTFLAIPMAFIVGIVFGILSCIHIWVVMPVIHSCMMTLPSIHVIWTSLMDMFIGPFFLSIGRCLSSINIKTLQN</sequence>
<keyword evidence="7" id="KW-0812">Transmembrane</keyword>
<dbReference type="STRING" id="84645.A0A498NYV6"/>
<keyword evidence="3 6" id="KW-1003">Cell membrane</keyword>
<dbReference type="GO" id="GO:0008286">
    <property type="term" value="P:insulin receptor signaling pathway"/>
    <property type="evidence" value="ECO:0007669"/>
    <property type="project" value="TreeGrafter"/>
</dbReference>
<dbReference type="PANTHER" id="PTHR10844:SF3">
    <property type="entry name" value="CAVEOLIN-2"/>
    <property type="match status" value="1"/>
</dbReference>
<keyword evidence="5 6" id="KW-0472">Membrane</keyword>
<evidence type="ECO:0000256" key="1">
    <source>
        <dbReference type="ARBA" id="ARBA00004202"/>
    </source>
</evidence>
<dbReference type="OrthoDB" id="5917823at2759"/>
<reference evidence="9 10" key="1">
    <citation type="submission" date="2018-03" db="EMBL/GenBank/DDBJ databases">
        <title>Draft genome sequence of Rohu Carp (Labeo rohita).</title>
        <authorList>
            <person name="Das P."/>
            <person name="Kushwaha B."/>
            <person name="Joshi C.G."/>
            <person name="Kumar D."/>
            <person name="Nagpure N.S."/>
            <person name="Sahoo L."/>
            <person name="Das S.P."/>
            <person name="Bit A."/>
            <person name="Patnaik S."/>
            <person name="Meher P.K."/>
            <person name="Jayasankar P."/>
            <person name="Koringa P.G."/>
            <person name="Patel N.V."/>
            <person name="Hinsu A.T."/>
            <person name="Kumar R."/>
            <person name="Pandey M."/>
            <person name="Agarwal S."/>
            <person name="Srivastava S."/>
            <person name="Singh M."/>
            <person name="Iquebal M.A."/>
            <person name="Jaiswal S."/>
            <person name="Angadi U.B."/>
            <person name="Kumar N."/>
            <person name="Raza M."/>
            <person name="Shah T.M."/>
            <person name="Rai A."/>
            <person name="Jena J.K."/>
        </authorList>
    </citation>
    <scope>NUCLEOTIDE SEQUENCE [LARGE SCALE GENOMIC DNA]</scope>
    <source>
        <strain evidence="9">DASCIFA01</strain>
        <tissue evidence="9">Testis</tissue>
    </source>
</reference>
<dbReference type="GO" id="GO:0048471">
    <property type="term" value="C:perinuclear region of cytoplasm"/>
    <property type="evidence" value="ECO:0007669"/>
    <property type="project" value="TreeGrafter"/>
</dbReference>
<dbReference type="GO" id="GO:0005901">
    <property type="term" value="C:caveola"/>
    <property type="evidence" value="ECO:0007669"/>
    <property type="project" value="UniProtKB-SubCell"/>
</dbReference>
<comment type="subcellular location">
    <subcellularLocation>
        <location evidence="1 6">Cell membrane</location>
        <topology evidence="1 6">Peripheral membrane protein</topology>
    </subcellularLocation>
    <subcellularLocation>
        <location evidence="6">Golgi apparatus membrane</location>
        <topology evidence="6">Peripheral membrane protein</topology>
    </subcellularLocation>
    <subcellularLocation>
        <location evidence="6">Membrane</location>
        <location evidence="6">Caveola</location>
        <topology evidence="6">Peripheral membrane protein</topology>
    </subcellularLocation>
</comment>
<dbReference type="GO" id="GO:0070836">
    <property type="term" value="P:caveola assembly"/>
    <property type="evidence" value="ECO:0007669"/>
    <property type="project" value="InterPro"/>
</dbReference>
<evidence type="ECO:0000313" key="10">
    <source>
        <dbReference type="Proteomes" id="UP000290572"/>
    </source>
</evidence>
<dbReference type="GO" id="GO:0019901">
    <property type="term" value="F:protein kinase binding"/>
    <property type="evidence" value="ECO:0007669"/>
    <property type="project" value="TreeGrafter"/>
</dbReference>
<evidence type="ECO:0000256" key="3">
    <source>
        <dbReference type="ARBA" id="ARBA00022475"/>
    </source>
</evidence>
<dbReference type="GO" id="GO:0030154">
    <property type="term" value="P:cell differentiation"/>
    <property type="evidence" value="ECO:0007669"/>
    <property type="project" value="TreeGrafter"/>
</dbReference>
<proteinExistence type="evidence at protein level"/>
<name>A0A498NYV6_LABRO</name>
<keyword evidence="11" id="KW-1267">Proteomics identification</keyword>
<comment type="caution">
    <text evidence="9">The sequence shown here is derived from an EMBL/GenBank/DDBJ whole genome shotgun (WGS) entry which is preliminary data.</text>
</comment>
<evidence type="ECO:0000256" key="6">
    <source>
        <dbReference type="RuleBase" id="RU000680"/>
    </source>
</evidence>
<dbReference type="Pfam" id="PF01146">
    <property type="entry name" value="Caveolin"/>
    <property type="match status" value="1"/>
</dbReference>
<keyword evidence="7" id="KW-1133">Transmembrane helix</keyword>
<gene>
    <name evidence="8" type="ORF">ROHU_007433</name>
    <name evidence="9" type="ORF">ROHU_014079</name>
</gene>
<keyword evidence="10" id="KW-1185">Reference proteome</keyword>
<evidence type="ECO:0000256" key="5">
    <source>
        <dbReference type="ARBA" id="ARBA00023136"/>
    </source>
</evidence>
<accession>A0A498NYV6</accession>
<evidence type="ECO:0007829" key="11">
    <source>
        <dbReference type="PeptideAtlas" id="A0A498NYV6"/>
    </source>
</evidence>
<dbReference type="EMBL" id="QBIY01012685">
    <property type="protein sequence ID" value="RXN19137.1"/>
    <property type="molecule type" value="Genomic_DNA"/>
</dbReference>
<organism evidence="9 10">
    <name type="scientific">Labeo rohita</name>
    <name type="common">Indian major carp</name>
    <name type="synonym">Cyprinus rohita</name>
    <dbReference type="NCBI Taxonomy" id="84645"/>
    <lineage>
        <taxon>Eukaryota</taxon>
        <taxon>Metazoa</taxon>
        <taxon>Chordata</taxon>
        <taxon>Craniata</taxon>
        <taxon>Vertebrata</taxon>
        <taxon>Euteleostomi</taxon>
        <taxon>Actinopterygii</taxon>
        <taxon>Neopterygii</taxon>
        <taxon>Teleostei</taxon>
        <taxon>Ostariophysi</taxon>
        <taxon>Cypriniformes</taxon>
        <taxon>Cyprinidae</taxon>
        <taxon>Labeoninae</taxon>
        <taxon>Labeonini</taxon>
        <taxon>Labeo</taxon>
    </lineage>
</organism>
<evidence type="ECO:0000313" key="8">
    <source>
        <dbReference type="EMBL" id="RXN19137.1"/>
    </source>
</evidence>
<dbReference type="GO" id="GO:0051480">
    <property type="term" value="P:regulation of cytosolic calcium ion concentration"/>
    <property type="evidence" value="ECO:0007669"/>
    <property type="project" value="TreeGrafter"/>
</dbReference>
<keyword evidence="4 6" id="KW-0333">Golgi apparatus</keyword>
<dbReference type="GO" id="GO:0042383">
    <property type="term" value="C:sarcolemma"/>
    <property type="evidence" value="ECO:0007669"/>
    <property type="project" value="TreeGrafter"/>
</dbReference>
<dbReference type="GO" id="GO:0001937">
    <property type="term" value="P:negative regulation of endothelial cell proliferation"/>
    <property type="evidence" value="ECO:0007669"/>
    <property type="project" value="TreeGrafter"/>
</dbReference>